<dbReference type="PANTHER" id="PTHR24189">
    <property type="entry name" value="MYOTROPHIN"/>
    <property type="match status" value="1"/>
</dbReference>
<dbReference type="Pfam" id="PF12796">
    <property type="entry name" value="Ank_2"/>
    <property type="match status" value="2"/>
</dbReference>
<dbReference type="PROSITE" id="PS50297">
    <property type="entry name" value="ANK_REP_REGION"/>
    <property type="match status" value="2"/>
</dbReference>
<organism evidence="3">
    <name type="scientific">viral metagenome</name>
    <dbReference type="NCBI Taxonomy" id="1070528"/>
    <lineage>
        <taxon>unclassified sequences</taxon>
        <taxon>metagenomes</taxon>
        <taxon>organismal metagenomes</taxon>
    </lineage>
</organism>
<protein>
    <submittedName>
        <fullName evidence="3">Uncharacterized protein</fullName>
    </submittedName>
</protein>
<dbReference type="InterPro" id="IPR002110">
    <property type="entry name" value="Ankyrin_rpt"/>
</dbReference>
<evidence type="ECO:0000256" key="2">
    <source>
        <dbReference type="ARBA" id="ARBA00023043"/>
    </source>
</evidence>
<dbReference type="EMBL" id="MN739039">
    <property type="protein sequence ID" value="QHS84979.1"/>
    <property type="molecule type" value="Genomic_DNA"/>
</dbReference>
<keyword evidence="1" id="KW-0677">Repeat</keyword>
<dbReference type="SUPFAM" id="SSF48403">
    <property type="entry name" value="Ankyrin repeat"/>
    <property type="match status" value="1"/>
</dbReference>
<sequence>MPKKDKAPKPLSDNVTVFNAISMGNLKLLKRIVEERGDSLNNVVDKYGDTPLKIAIINQRGDIIRYLVEAGADVNDNNNNYHERPLNLVFYSVNHDSRDDLLKYLIEHGADVNQGDGYGNTILISASGLPENLPLIRYLVEEAGADINHQNNDGVSPLIAACRSIDINNLPVIKYLVEHGADVNTPGPNNKTALNIIEDLLKRSVNPQYYQNIYNYLRSYPIQQRWKKSFPKVKKMVRNRVFLNEVAGFPQNVAKQISEQSVGFGKSRNRSSKLRSVDLDIFYLLK</sequence>
<reference evidence="3" key="1">
    <citation type="journal article" date="2020" name="Nature">
        <title>Giant virus diversity and host interactions through global metagenomics.</title>
        <authorList>
            <person name="Schulz F."/>
            <person name="Roux S."/>
            <person name="Paez-Espino D."/>
            <person name="Jungbluth S."/>
            <person name="Walsh D.A."/>
            <person name="Denef V.J."/>
            <person name="McMahon K.D."/>
            <person name="Konstantinidis K.T."/>
            <person name="Eloe-Fadrosh E.A."/>
            <person name="Kyrpides N.C."/>
            <person name="Woyke T."/>
        </authorList>
    </citation>
    <scope>NUCLEOTIDE SEQUENCE</scope>
    <source>
        <strain evidence="3">GVMAG-M-3300009182-67</strain>
    </source>
</reference>
<dbReference type="AlphaFoldDB" id="A0A6C0B0C8"/>
<proteinExistence type="predicted"/>
<dbReference type="PROSITE" id="PS50088">
    <property type="entry name" value="ANK_REPEAT"/>
    <property type="match status" value="2"/>
</dbReference>
<keyword evidence="2" id="KW-0040">ANK repeat</keyword>
<name>A0A6C0B0C8_9ZZZZ</name>
<dbReference type="Gene3D" id="1.25.40.20">
    <property type="entry name" value="Ankyrin repeat-containing domain"/>
    <property type="match status" value="1"/>
</dbReference>
<dbReference type="InterPro" id="IPR050745">
    <property type="entry name" value="Multifunctional_regulatory"/>
</dbReference>
<dbReference type="SMART" id="SM00248">
    <property type="entry name" value="ANK"/>
    <property type="match status" value="5"/>
</dbReference>
<evidence type="ECO:0000313" key="3">
    <source>
        <dbReference type="EMBL" id="QHS84979.1"/>
    </source>
</evidence>
<evidence type="ECO:0000256" key="1">
    <source>
        <dbReference type="ARBA" id="ARBA00022737"/>
    </source>
</evidence>
<dbReference type="InterPro" id="IPR036770">
    <property type="entry name" value="Ankyrin_rpt-contain_sf"/>
</dbReference>
<dbReference type="PANTHER" id="PTHR24189:SF72">
    <property type="entry name" value="ANKYRIN REPEAT-CONTAINING DOMAIN-CONTAINING PROTEIN"/>
    <property type="match status" value="1"/>
</dbReference>
<accession>A0A6C0B0C8</accession>